<evidence type="ECO:0000259" key="6">
    <source>
        <dbReference type="Pfam" id="PF17177"/>
    </source>
</evidence>
<comment type="subunit">
    <text evidence="4">Binds to mitochondrial small subunit 15S rRNA.</text>
</comment>
<evidence type="ECO:0000256" key="2">
    <source>
        <dbReference type="ARBA" id="ARBA00022737"/>
    </source>
</evidence>
<evidence type="ECO:0000256" key="4">
    <source>
        <dbReference type="ARBA" id="ARBA00044511"/>
    </source>
</evidence>
<dbReference type="PROSITE" id="PS51375">
    <property type="entry name" value="PPR"/>
    <property type="match status" value="4"/>
</dbReference>
<name>A0A9W8A4J7_9FUNG</name>
<dbReference type="NCBIfam" id="TIGR00756">
    <property type="entry name" value="PPR"/>
    <property type="match status" value="1"/>
</dbReference>
<comment type="caution">
    <text evidence="7">The sequence shown here is derived from an EMBL/GenBank/DDBJ whole genome shotgun (WGS) entry which is preliminary data.</text>
</comment>
<dbReference type="PANTHER" id="PTHR47447:SF17">
    <property type="entry name" value="OS12G0638900 PROTEIN"/>
    <property type="match status" value="1"/>
</dbReference>
<dbReference type="Pfam" id="PF13812">
    <property type="entry name" value="PPR_3"/>
    <property type="match status" value="1"/>
</dbReference>
<dbReference type="Pfam" id="PF17177">
    <property type="entry name" value="PPR_long"/>
    <property type="match status" value="1"/>
</dbReference>
<accession>A0A9W8A4J7</accession>
<keyword evidence="8" id="KW-1185">Reference proteome</keyword>
<sequence length="821" mass="92542">MALKNIAAYQDRFIIDNHKTNAIFETSKRSVQANENTKRTYKTKITDKRSNKTWKQGGNTKRGLKPRYKDLKARGEKFILDLQEFKLAANNAWYGYRNLHQELRSKLGIKDFNKILKALRTENMDKNSLTLQRMQYIFTEMLTMGIEPSQESYNELIFVHASLMNMNQARSIIEEMVIKNVPLDLTIYNTVLFGYSKSVSFIDDTREFWNDLKAKFQPDLISYSSIIGAECRVGNMERVKELLDEMGDANIKIDISLRNCVLKGIAHTYGYKMAKKDVGLMKSEGYELDSHSFTILAEQASVENDVEAVISTFVEAIKYDVLPNSATLASICKKSGIGIQKIAGMIKDKVDVKPSIRTYNTLLDLFKRNNQFSGIQDILKHMKAADTKPNIQTYGILIDIHSKAGNVDEALEIYQEMVDGGDIMPDQHIYSNIFEAMARSGDNSQSERLVADMERLGVEANIVVYNSLMTTYMGGGKGKRKPNLHGCKAVMQRIVADPRVTPDIRTYNTLFSAYASNNMAIPGYARQIWKWYSEMRTKYHIQRDGFTYNLAIKAFHKARDWRFAWSVYENAVVVSSANPKVMRECFDGPDMIVSLMELCLSQQQPSRVMQLWYDSRRFGIRPNSEMVVMMLHACSRNGAISAAKANIGDMMAPKILIGLEDDGTLNGGGIDAEAKTTKGSEDNGGSLADPMIRLDLSMASLPSLSSDRSDNSLTNNVAGAEQQQEDKMDFSASKEAVGASILTPQLMMVYFTILIKFGHARDLIPTLRKWIEGVPQAKLNEPIVKYLIDTLKSTDQPEGDIVAQDLLQLVETQFPEAVPLH</sequence>
<evidence type="ECO:0000313" key="7">
    <source>
        <dbReference type="EMBL" id="KAJ1920963.1"/>
    </source>
</evidence>
<comment type="function">
    <text evidence="3">Regulates mitochondrial small subunit maturation by controlling 15S rRNA 5'-end processing. Localizes to the 5' precursor of the 15S rRNA in a position that is subsequently occupied by mS47 in the mature yeast mtSSU. Uses structure and sequence-specific RNA recognition, binding to a single-stranded region of the precursor and specifically recognizing bases -6 to -1. The exchange of Ccm1 for mS47 is coupled to the irreversible removal of precursor rRNA that is accompanied by conformational changes of the mitoribosomal proteins uS5m and mS26. These conformational changes signal completion of 5'-end rRNA processing through protection of the mature 5'-end of the 15S rRNA and stabilization of mS47. The removal of the 5' precursor together with the dissociation of Ccm1 may be catalyzed by the 5'-3' exoribonuclease Pet127. Involved in the specific removal of group I introns in mitochondrial encoded transcripts.</text>
</comment>
<dbReference type="OrthoDB" id="407658at2759"/>
<dbReference type="AlphaFoldDB" id="A0A9W8A4J7"/>
<proteinExistence type="inferred from homology"/>
<evidence type="ECO:0000313" key="8">
    <source>
        <dbReference type="Proteomes" id="UP001150538"/>
    </source>
</evidence>
<feature type="repeat" description="PPR" evidence="5">
    <location>
        <begin position="355"/>
        <end position="389"/>
    </location>
</feature>
<dbReference type="Gene3D" id="1.25.40.10">
    <property type="entry name" value="Tetratricopeptide repeat domain"/>
    <property type="match status" value="4"/>
</dbReference>
<evidence type="ECO:0000256" key="5">
    <source>
        <dbReference type="PROSITE-ProRule" id="PRU00708"/>
    </source>
</evidence>
<protein>
    <recommendedName>
        <fullName evidence="6">PROP1-like PPR domain-containing protein</fullName>
    </recommendedName>
</protein>
<evidence type="ECO:0000256" key="3">
    <source>
        <dbReference type="ARBA" id="ARBA00044493"/>
    </source>
</evidence>
<organism evidence="7 8">
    <name type="scientific">Mycoemilia scoparia</name>
    <dbReference type="NCBI Taxonomy" id="417184"/>
    <lineage>
        <taxon>Eukaryota</taxon>
        <taxon>Fungi</taxon>
        <taxon>Fungi incertae sedis</taxon>
        <taxon>Zoopagomycota</taxon>
        <taxon>Kickxellomycotina</taxon>
        <taxon>Kickxellomycetes</taxon>
        <taxon>Kickxellales</taxon>
        <taxon>Kickxellaceae</taxon>
        <taxon>Mycoemilia</taxon>
    </lineage>
</organism>
<dbReference type="EMBL" id="JANBPU010000008">
    <property type="protein sequence ID" value="KAJ1920963.1"/>
    <property type="molecule type" value="Genomic_DNA"/>
</dbReference>
<evidence type="ECO:0000256" key="1">
    <source>
        <dbReference type="ARBA" id="ARBA00006192"/>
    </source>
</evidence>
<dbReference type="InterPro" id="IPR033443">
    <property type="entry name" value="PROP1-like_PPR_dom"/>
</dbReference>
<reference evidence="7" key="1">
    <citation type="submission" date="2022-07" db="EMBL/GenBank/DDBJ databases">
        <title>Phylogenomic reconstructions and comparative analyses of Kickxellomycotina fungi.</title>
        <authorList>
            <person name="Reynolds N.K."/>
            <person name="Stajich J.E."/>
            <person name="Barry K."/>
            <person name="Grigoriev I.V."/>
            <person name="Crous P."/>
            <person name="Smith M.E."/>
        </authorList>
    </citation>
    <scope>NUCLEOTIDE SEQUENCE</scope>
    <source>
        <strain evidence="7">NBRC 100468</strain>
    </source>
</reference>
<keyword evidence="2" id="KW-0677">Repeat</keyword>
<dbReference type="InterPro" id="IPR002885">
    <property type="entry name" value="PPR_rpt"/>
</dbReference>
<feature type="repeat" description="PPR" evidence="5">
    <location>
        <begin position="426"/>
        <end position="460"/>
    </location>
</feature>
<feature type="repeat" description="PPR" evidence="5">
    <location>
        <begin position="390"/>
        <end position="424"/>
    </location>
</feature>
<dbReference type="Pfam" id="PF13041">
    <property type="entry name" value="PPR_2"/>
    <property type="match status" value="1"/>
</dbReference>
<dbReference type="PANTHER" id="PTHR47447">
    <property type="entry name" value="OS03G0856100 PROTEIN"/>
    <property type="match status" value="1"/>
</dbReference>
<dbReference type="InterPro" id="IPR011990">
    <property type="entry name" value="TPR-like_helical_dom_sf"/>
</dbReference>
<comment type="similarity">
    <text evidence="1">Belongs to the CCM1 family.</text>
</comment>
<dbReference type="Proteomes" id="UP001150538">
    <property type="component" value="Unassembled WGS sequence"/>
</dbReference>
<feature type="repeat" description="PPR" evidence="5">
    <location>
        <begin position="219"/>
        <end position="253"/>
    </location>
</feature>
<gene>
    <name evidence="7" type="ORF">H4219_001016</name>
</gene>
<feature type="domain" description="PROP1-like PPR" evidence="6">
    <location>
        <begin position="106"/>
        <end position="248"/>
    </location>
</feature>